<name>A0A517QCY2_9PLAN</name>
<protein>
    <submittedName>
        <fullName evidence="1">Uncharacterized protein</fullName>
    </submittedName>
</protein>
<sequence>MSRWFAHAVMPKLKRHAEIEAEVYLHFGLCANFQKVRLGEQYPFMRGRRPQNGGPLPAEQPWGLGYVVCPACEKDFHCLAEIRDEKLTAVVPDLENPPFMADRELPGVIDCPGCGSHKTRFQIFDGYHVGRLLCDESACHHICLVRHNDAGLPLEVDYHPQRVGIIASTNT</sequence>
<evidence type="ECO:0000313" key="1">
    <source>
        <dbReference type="EMBL" id="QDT29483.1"/>
    </source>
</evidence>
<dbReference type="AlphaFoldDB" id="A0A517QCY2"/>
<accession>A0A517QCY2</accession>
<organism evidence="1 2">
    <name type="scientific">Gimesia panareensis</name>
    <dbReference type="NCBI Taxonomy" id="2527978"/>
    <lineage>
        <taxon>Bacteria</taxon>
        <taxon>Pseudomonadati</taxon>
        <taxon>Planctomycetota</taxon>
        <taxon>Planctomycetia</taxon>
        <taxon>Planctomycetales</taxon>
        <taxon>Planctomycetaceae</taxon>
        <taxon>Gimesia</taxon>
    </lineage>
</organism>
<dbReference type="Proteomes" id="UP000315647">
    <property type="component" value="Chromosome"/>
</dbReference>
<reference evidence="1 2" key="1">
    <citation type="submission" date="2019-03" db="EMBL/GenBank/DDBJ databases">
        <title>Deep-cultivation of Planctomycetes and their phenomic and genomic characterization uncovers novel biology.</title>
        <authorList>
            <person name="Wiegand S."/>
            <person name="Jogler M."/>
            <person name="Boedeker C."/>
            <person name="Pinto D."/>
            <person name="Vollmers J."/>
            <person name="Rivas-Marin E."/>
            <person name="Kohn T."/>
            <person name="Peeters S.H."/>
            <person name="Heuer A."/>
            <person name="Rast P."/>
            <person name="Oberbeckmann S."/>
            <person name="Bunk B."/>
            <person name="Jeske O."/>
            <person name="Meyerdierks A."/>
            <person name="Storesund J.E."/>
            <person name="Kallscheuer N."/>
            <person name="Luecker S."/>
            <person name="Lage O.M."/>
            <person name="Pohl T."/>
            <person name="Merkel B.J."/>
            <person name="Hornburger P."/>
            <person name="Mueller R.-W."/>
            <person name="Bruemmer F."/>
            <person name="Labrenz M."/>
            <person name="Spormann A.M."/>
            <person name="Op den Camp H."/>
            <person name="Overmann J."/>
            <person name="Amann R."/>
            <person name="Jetten M.S.M."/>
            <person name="Mascher T."/>
            <person name="Medema M.H."/>
            <person name="Devos D.P."/>
            <person name="Kaster A.-K."/>
            <person name="Ovreas L."/>
            <person name="Rohde M."/>
            <person name="Galperin M.Y."/>
            <person name="Jogler C."/>
        </authorList>
    </citation>
    <scope>NUCLEOTIDE SEQUENCE [LARGE SCALE GENOMIC DNA]</scope>
    <source>
        <strain evidence="1 2">Enr10</strain>
    </source>
</reference>
<gene>
    <name evidence="1" type="ORF">Enr10x_48380</name>
</gene>
<proteinExistence type="predicted"/>
<evidence type="ECO:0000313" key="2">
    <source>
        <dbReference type="Proteomes" id="UP000315647"/>
    </source>
</evidence>
<dbReference type="EMBL" id="CP037421">
    <property type="protein sequence ID" value="QDT29483.1"/>
    <property type="molecule type" value="Genomic_DNA"/>
</dbReference>
<keyword evidence="2" id="KW-1185">Reference proteome</keyword>
<dbReference type="RefSeq" id="WP_145451548.1">
    <property type="nucleotide sequence ID" value="NZ_CP037421.1"/>
</dbReference>